<evidence type="ECO:0000256" key="2">
    <source>
        <dbReference type="ARBA" id="ARBA00011322"/>
    </source>
</evidence>
<feature type="coiled-coil region" evidence="4">
    <location>
        <begin position="364"/>
        <end position="500"/>
    </location>
</feature>
<dbReference type="AlphaFoldDB" id="A0ABD4T0B8"/>
<dbReference type="SUPFAM" id="SSF52540">
    <property type="entry name" value="P-loop containing nucleoside triphosphate hydrolases"/>
    <property type="match status" value="2"/>
</dbReference>
<dbReference type="PANTHER" id="PTHR32114">
    <property type="entry name" value="ABC TRANSPORTER ABCH.3"/>
    <property type="match status" value="1"/>
</dbReference>
<dbReference type="RefSeq" id="WP_166283958.1">
    <property type="nucleotide sequence ID" value="NZ_JTHE03000033.1"/>
</dbReference>
<dbReference type="EMBL" id="JTHE03000033">
    <property type="protein sequence ID" value="MCM1982157.1"/>
    <property type="molecule type" value="Genomic_DNA"/>
</dbReference>
<evidence type="ECO:0000313" key="6">
    <source>
        <dbReference type="EMBL" id="MCM1982157.1"/>
    </source>
</evidence>
<organism evidence="6 7">
    <name type="scientific">Lyngbya confervoides BDU141951</name>
    <dbReference type="NCBI Taxonomy" id="1574623"/>
    <lineage>
        <taxon>Bacteria</taxon>
        <taxon>Bacillati</taxon>
        <taxon>Cyanobacteriota</taxon>
        <taxon>Cyanophyceae</taxon>
        <taxon>Oscillatoriophycideae</taxon>
        <taxon>Oscillatoriales</taxon>
        <taxon>Microcoleaceae</taxon>
        <taxon>Lyngbya</taxon>
    </lineage>
</organism>
<feature type="domain" description="Rad50/SbcC-type AAA" evidence="5">
    <location>
        <begin position="5"/>
        <end position="237"/>
    </location>
</feature>
<evidence type="ECO:0000256" key="3">
    <source>
        <dbReference type="ARBA" id="ARBA00013368"/>
    </source>
</evidence>
<protein>
    <recommendedName>
        <fullName evidence="3">Nuclease SbcCD subunit C</fullName>
    </recommendedName>
</protein>
<dbReference type="InterPro" id="IPR027417">
    <property type="entry name" value="P-loop_NTPase"/>
</dbReference>
<evidence type="ECO:0000259" key="5">
    <source>
        <dbReference type="Pfam" id="PF13476"/>
    </source>
</evidence>
<evidence type="ECO:0000313" key="7">
    <source>
        <dbReference type="Proteomes" id="UP000031561"/>
    </source>
</evidence>
<dbReference type="Pfam" id="PF13476">
    <property type="entry name" value="AAA_23"/>
    <property type="match status" value="1"/>
</dbReference>
<evidence type="ECO:0000256" key="1">
    <source>
        <dbReference type="ARBA" id="ARBA00006930"/>
    </source>
</evidence>
<comment type="caution">
    <text evidence="6">The sequence shown here is derived from an EMBL/GenBank/DDBJ whole genome shotgun (WGS) entry which is preliminary data.</text>
</comment>
<dbReference type="PANTHER" id="PTHR32114:SF2">
    <property type="entry name" value="ABC TRANSPORTER ABCH.3"/>
    <property type="match status" value="1"/>
</dbReference>
<keyword evidence="7" id="KW-1185">Reference proteome</keyword>
<evidence type="ECO:0000256" key="4">
    <source>
        <dbReference type="SAM" id="Coils"/>
    </source>
</evidence>
<feature type="coiled-coil region" evidence="4">
    <location>
        <begin position="183"/>
        <end position="253"/>
    </location>
</feature>
<dbReference type="Proteomes" id="UP000031561">
    <property type="component" value="Unassembled WGS sequence"/>
</dbReference>
<proteinExistence type="inferred from homology"/>
<gene>
    <name evidence="6" type="ORF">QQ91_0004840</name>
</gene>
<accession>A0ABD4T0B8</accession>
<reference evidence="6 7" key="1">
    <citation type="journal article" date="2015" name="Genome Announc.">
        <title>Draft Genome Sequence of Filamentous Marine Cyanobacterium Lyngbya confervoides Strain BDU141951.</title>
        <authorList>
            <person name="Chandrababunaidu M.M."/>
            <person name="Sen D."/>
            <person name="Tripathy S."/>
        </authorList>
    </citation>
    <scope>NUCLEOTIDE SEQUENCE [LARGE SCALE GENOMIC DNA]</scope>
    <source>
        <strain evidence="6 7">BDU141951</strain>
    </source>
</reference>
<dbReference type="Gene3D" id="3.40.50.300">
    <property type="entry name" value="P-loop containing nucleotide triphosphate hydrolases"/>
    <property type="match status" value="2"/>
</dbReference>
<sequence>MKLLSLKLHNFRSFYGEHRLTFAKSRDRNITVIHGNNGSGKTALLNAFTWALYEKFTAALASPEQVVNRRAIAEAKLKTTVDCWVEVGFEHDGKQYRVKRSCRAQKTKDGADQSRSDLFMQFSGDDGRWLLLPNGQKPEDVISRILPKSLHQYFFFDGERIEQIWRVDKRPEIAEATKKLLGVEAIDRAIKHLTLARKSLEEELGGIGDAETQHLLAEKKQLETEQEEIQTWMEEVETELAAQLEVKHTLQQKLLELSEVEQRQRQRELLQSQDQDLRDRLLAAKKNLKRLISTRGYTVFLPPIAAKFREIVKDREQKGELPADIKQTFVQDLLDRERCICGAELHEGSSHREAVQAWLEKAGLADVEAATYRVQAQVDELERQIPEFWREVDQEQATIRQIKQKIGQINEELDEIGEQLRQSSREDVRNLQLRLDSVEHRIESYTLEKGQNQEREVRLDQAIRQLNKQLKERKQNKGRQKLAQDRISAAQDAVDRLKQLKVNQDVLFREQLEAEIAQLYGEISFKPYQPRLSERYELSLVNVEEDPDNAVGASTGENQILSLAFIGSIIERVRQWSKAGLIMGPDSSTFPVVMDSPFGSLDSLYRRQVAKLLPGLADQMVVMVSKTQWRTEVAEEMQDRIGREYVLTYNSPKSELAIDDIERGGERYPLVRQSPNEFEYTEVIEVSRHG</sequence>
<dbReference type="InterPro" id="IPR038729">
    <property type="entry name" value="Rad50/SbcC_AAA"/>
</dbReference>
<comment type="subunit">
    <text evidence="2">Heterodimer of SbcC and SbcD.</text>
</comment>
<comment type="similarity">
    <text evidence="1">Belongs to the SMC family. SbcC subfamily.</text>
</comment>
<name>A0ABD4T0B8_9CYAN</name>
<keyword evidence="4" id="KW-0175">Coiled coil</keyword>